<protein>
    <recommendedName>
        <fullName evidence="10">Beta-galactosidase</fullName>
    </recommendedName>
</protein>
<evidence type="ECO:0000256" key="4">
    <source>
        <dbReference type="PIRSR" id="PIRSR006336-1"/>
    </source>
</evidence>
<dbReference type="SUPFAM" id="SSF51445">
    <property type="entry name" value="(Trans)glycosidases"/>
    <property type="match status" value="1"/>
</dbReference>
<evidence type="ECO:0000256" key="1">
    <source>
        <dbReference type="ARBA" id="ARBA00009809"/>
    </source>
</evidence>
<dbReference type="Proteomes" id="UP001321473">
    <property type="component" value="Unassembled WGS sequence"/>
</dbReference>
<feature type="active site" description="Nucleophile" evidence="4">
    <location>
        <position position="199"/>
    </location>
</feature>
<evidence type="ECO:0000256" key="3">
    <source>
        <dbReference type="ARBA" id="ARBA00023295"/>
    </source>
</evidence>
<dbReference type="GO" id="GO:0005975">
    <property type="term" value="P:carbohydrate metabolic process"/>
    <property type="evidence" value="ECO:0007669"/>
    <property type="project" value="InterPro"/>
</dbReference>
<dbReference type="InterPro" id="IPR017853">
    <property type="entry name" value="GH"/>
</dbReference>
<evidence type="ECO:0008006" key="10">
    <source>
        <dbReference type="Google" id="ProtNLM"/>
    </source>
</evidence>
<dbReference type="Gene3D" id="3.20.20.80">
    <property type="entry name" value="Glycosidases"/>
    <property type="match status" value="1"/>
</dbReference>
<dbReference type="PIRSF" id="PIRSF006336">
    <property type="entry name" value="B-gal"/>
    <property type="match status" value="1"/>
</dbReference>
<dbReference type="EMBL" id="JARKHS020006883">
    <property type="protein sequence ID" value="KAK8782257.1"/>
    <property type="molecule type" value="Genomic_DNA"/>
</dbReference>
<dbReference type="InterPro" id="IPR048913">
    <property type="entry name" value="BetaGal_gal-bd"/>
</dbReference>
<dbReference type="InterPro" id="IPR026283">
    <property type="entry name" value="B-gal_1-like"/>
</dbReference>
<dbReference type="InterPro" id="IPR001944">
    <property type="entry name" value="Glycoside_Hdrlase_35"/>
</dbReference>
<dbReference type="PROSITE" id="PS01182">
    <property type="entry name" value="GLYCOSYL_HYDROL_F35"/>
    <property type="match status" value="1"/>
</dbReference>
<feature type="domain" description="Glycoside hydrolase 35 catalytic" evidence="5">
    <location>
        <begin position="2"/>
        <end position="286"/>
    </location>
</feature>
<dbReference type="PANTHER" id="PTHR23421">
    <property type="entry name" value="BETA-GALACTOSIDASE RELATED"/>
    <property type="match status" value="1"/>
</dbReference>
<dbReference type="Pfam" id="PF21467">
    <property type="entry name" value="BetaGal_gal-bd"/>
    <property type="match status" value="1"/>
</dbReference>
<evidence type="ECO:0000259" key="6">
    <source>
        <dbReference type="Pfam" id="PF21317"/>
    </source>
</evidence>
<dbReference type="Pfam" id="PF01301">
    <property type="entry name" value="Glyco_hydro_35"/>
    <property type="match status" value="1"/>
</dbReference>
<evidence type="ECO:0000313" key="9">
    <source>
        <dbReference type="Proteomes" id="UP001321473"/>
    </source>
</evidence>
<dbReference type="InterPro" id="IPR048912">
    <property type="entry name" value="BetaGal1-like_ABD1"/>
</dbReference>
<dbReference type="Pfam" id="PF21317">
    <property type="entry name" value="BetaGal_ABD_1"/>
    <property type="match status" value="1"/>
</dbReference>
<dbReference type="PRINTS" id="PR00742">
    <property type="entry name" value="GLHYDRLASE35"/>
</dbReference>
<feature type="active site" description="Proton donor" evidence="4">
    <location>
        <position position="116"/>
    </location>
</feature>
<dbReference type="AlphaFoldDB" id="A0AAQ4F570"/>
<dbReference type="InterPro" id="IPR008979">
    <property type="entry name" value="Galactose-bd-like_sf"/>
</dbReference>
<accession>A0AAQ4F570</accession>
<evidence type="ECO:0000259" key="7">
    <source>
        <dbReference type="Pfam" id="PF21467"/>
    </source>
</evidence>
<evidence type="ECO:0000259" key="5">
    <source>
        <dbReference type="Pfam" id="PF01301"/>
    </source>
</evidence>
<organism evidence="8 9">
    <name type="scientific">Amblyomma americanum</name>
    <name type="common">Lone star tick</name>
    <dbReference type="NCBI Taxonomy" id="6943"/>
    <lineage>
        <taxon>Eukaryota</taxon>
        <taxon>Metazoa</taxon>
        <taxon>Ecdysozoa</taxon>
        <taxon>Arthropoda</taxon>
        <taxon>Chelicerata</taxon>
        <taxon>Arachnida</taxon>
        <taxon>Acari</taxon>
        <taxon>Parasitiformes</taxon>
        <taxon>Ixodida</taxon>
        <taxon>Ixodoidea</taxon>
        <taxon>Ixodidae</taxon>
        <taxon>Amblyomminae</taxon>
        <taxon>Amblyomma</taxon>
    </lineage>
</organism>
<gene>
    <name evidence="8" type="ORF">V5799_016402</name>
</gene>
<proteinExistence type="inferred from homology"/>
<evidence type="ECO:0000256" key="2">
    <source>
        <dbReference type="ARBA" id="ARBA00022801"/>
    </source>
</evidence>
<name>A0AAQ4F570_AMBAM</name>
<comment type="caution">
    <text evidence="8">The sequence shown here is derived from an EMBL/GenBank/DDBJ whole genome shotgun (WGS) entry which is preliminary data.</text>
</comment>
<dbReference type="InterPro" id="IPR031330">
    <property type="entry name" value="Gly_Hdrlase_35_cat"/>
</dbReference>
<dbReference type="GO" id="GO:0004565">
    <property type="term" value="F:beta-galactosidase activity"/>
    <property type="evidence" value="ECO:0007669"/>
    <property type="project" value="InterPro"/>
</dbReference>
<reference evidence="8 9" key="1">
    <citation type="journal article" date="2023" name="Arcadia Sci">
        <title>De novo assembly of a long-read Amblyomma americanum tick genome.</title>
        <authorList>
            <person name="Chou S."/>
            <person name="Poskanzer K.E."/>
            <person name="Rollins M."/>
            <person name="Thuy-Boun P.S."/>
        </authorList>
    </citation>
    <scope>NUCLEOTIDE SEQUENCE [LARGE SCALE GENOMIC DNA]</scope>
    <source>
        <strain evidence="8">F_SG_1</strain>
        <tissue evidence="8">Salivary glands</tissue>
    </source>
</reference>
<keyword evidence="9" id="KW-1185">Reference proteome</keyword>
<keyword evidence="2" id="KW-0378">Hydrolase</keyword>
<sequence length="572" mass="65821">MGGLNVVDFYIDWSGHEPEPGVYNFLDIYNLTAFLEAVKKADLLAVVRPGPFVCGEIDNAGYPYWLVRKHPHIRYRTLQREYVQEVKKWFGVLFPMLVPYLYKNGGPIILVQLENEYGHLDGYCDPKYMEFMLSLQESFLGKDVVMFRSDSPVQSRYECDKVRDVLVAGNLNAKSNITDAFQEIRKAMVKPGGPILIPEYYTGWMDYWGYNHNVEDPSKTVRTFKELMERGANVVFYMYHGGTSFGFKAGTSNESPLVSSYDYGAPLAEDGDPRPYYFQIRKVIRNYMPVPKGKLPARTPKLNLGAVLLDEGTPLDKVMQHFRKKRLLKQARSEYPMTFEEFGQDFGFVMYKARTKVRRSGIYNVTLHGLRDRAHLFVRRDRHIFQSFIFNEGDKAKVCANVSLKRGHEKLSILVENMGREDFGPKNKDPKGIRRVTADRFNVTGWTMEAVPLTRTRDILELIRFLAGSRRKGCKSAPCFFHGSFVLPQGQRLLDTYLDPSNYTKGVVFVNGINLGRYWPKFGPQVRLYVPAVFLQPYPKKNSVVVMEVDELPQRGQRGVSFVDKPFLDYES</sequence>
<dbReference type="InterPro" id="IPR019801">
    <property type="entry name" value="Glyco_hydro_35_CS"/>
</dbReference>
<keyword evidence="3" id="KW-0326">Glycosidase</keyword>
<comment type="similarity">
    <text evidence="1">Belongs to the glycosyl hydrolase 35 family.</text>
</comment>
<feature type="domain" description="Beta-galactosidase 1-like first all-beta" evidence="6">
    <location>
        <begin position="336"/>
        <end position="450"/>
    </location>
</feature>
<dbReference type="SUPFAM" id="SSF49785">
    <property type="entry name" value="Galactose-binding domain-like"/>
    <property type="match status" value="1"/>
</dbReference>
<evidence type="ECO:0000313" key="8">
    <source>
        <dbReference type="EMBL" id="KAK8782257.1"/>
    </source>
</evidence>
<dbReference type="Gene3D" id="2.60.120.260">
    <property type="entry name" value="Galactose-binding domain-like"/>
    <property type="match status" value="2"/>
</dbReference>
<feature type="domain" description="Beta-galactosidase galactose-binding" evidence="7">
    <location>
        <begin position="478"/>
        <end position="537"/>
    </location>
</feature>